<evidence type="ECO:0000256" key="1">
    <source>
        <dbReference type="SAM" id="Phobius"/>
    </source>
</evidence>
<dbReference type="PANTHER" id="PTHR34821:SF2">
    <property type="entry name" value="INNER MEMBRANE PROTEIN YDCZ"/>
    <property type="match status" value="1"/>
</dbReference>
<dbReference type="InterPro" id="IPR006750">
    <property type="entry name" value="YdcZ"/>
</dbReference>
<reference evidence="2 3" key="1">
    <citation type="submission" date="2018-01" db="EMBL/GenBank/DDBJ databases">
        <title>The draft genome sequence of Cohaesibacter sp. H1304.</title>
        <authorList>
            <person name="Wang N.-N."/>
            <person name="Du Z.-J."/>
        </authorList>
    </citation>
    <scope>NUCLEOTIDE SEQUENCE [LARGE SCALE GENOMIC DNA]</scope>
    <source>
        <strain evidence="2 3">H1304</strain>
    </source>
</reference>
<keyword evidence="1" id="KW-0472">Membrane</keyword>
<dbReference type="Proteomes" id="UP000234881">
    <property type="component" value="Unassembled WGS sequence"/>
</dbReference>
<evidence type="ECO:0008006" key="4">
    <source>
        <dbReference type="Google" id="ProtNLM"/>
    </source>
</evidence>
<dbReference type="OrthoDB" id="8455003at2"/>
<evidence type="ECO:0000313" key="2">
    <source>
        <dbReference type="EMBL" id="PLW77376.1"/>
    </source>
</evidence>
<dbReference type="GO" id="GO:0005886">
    <property type="term" value="C:plasma membrane"/>
    <property type="evidence" value="ECO:0007669"/>
    <property type="project" value="TreeGrafter"/>
</dbReference>
<gene>
    <name evidence="2" type="ORF">C0081_08525</name>
</gene>
<feature type="transmembrane region" description="Helical" evidence="1">
    <location>
        <begin position="28"/>
        <end position="49"/>
    </location>
</feature>
<proteinExistence type="predicted"/>
<feature type="transmembrane region" description="Helical" evidence="1">
    <location>
        <begin position="124"/>
        <end position="144"/>
    </location>
</feature>
<protein>
    <recommendedName>
        <fullName evidence="4">EamA-like transporter family protein</fullName>
    </recommendedName>
</protein>
<keyword evidence="3" id="KW-1185">Reference proteome</keyword>
<accession>A0A2N5XS75</accession>
<evidence type="ECO:0000313" key="3">
    <source>
        <dbReference type="Proteomes" id="UP000234881"/>
    </source>
</evidence>
<dbReference type="Pfam" id="PF04657">
    <property type="entry name" value="DMT_YdcZ"/>
    <property type="match status" value="1"/>
</dbReference>
<keyword evidence="1" id="KW-1133">Transmembrane helix</keyword>
<feature type="transmembrane region" description="Helical" evidence="1">
    <location>
        <begin position="97"/>
        <end position="118"/>
    </location>
</feature>
<comment type="caution">
    <text evidence="2">The sequence shown here is derived from an EMBL/GenBank/DDBJ whole genome shotgun (WGS) entry which is preliminary data.</text>
</comment>
<dbReference type="AlphaFoldDB" id="A0A2N5XS75"/>
<organism evidence="2 3">
    <name type="scientific">Cohaesibacter celericrescens</name>
    <dbReference type="NCBI Taxonomy" id="2067669"/>
    <lineage>
        <taxon>Bacteria</taxon>
        <taxon>Pseudomonadati</taxon>
        <taxon>Pseudomonadota</taxon>
        <taxon>Alphaproteobacteria</taxon>
        <taxon>Hyphomicrobiales</taxon>
        <taxon>Cohaesibacteraceae</taxon>
    </lineage>
</organism>
<feature type="transmembrane region" description="Helical" evidence="1">
    <location>
        <begin position="156"/>
        <end position="173"/>
    </location>
</feature>
<dbReference type="EMBL" id="PKUQ01000016">
    <property type="protein sequence ID" value="PLW77376.1"/>
    <property type="molecule type" value="Genomic_DNA"/>
</dbReference>
<keyword evidence="1" id="KW-0812">Transmembrane</keyword>
<name>A0A2N5XS75_9HYPH</name>
<feature type="transmembrane region" description="Helical" evidence="1">
    <location>
        <begin position="64"/>
        <end position="85"/>
    </location>
</feature>
<dbReference type="PANTHER" id="PTHR34821">
    <property type="entry name" value="INNER MEMBRANE PROTEIN YDCZ"/>
    <property type="match status" value="1"/>
</dbReference>
<sequence>MWLIGWQQCLHMSRQNSQAPFEAPMNQIAIYGMITALIVGLVVGFQGILGARVSLADNAISTGLVMYVAGGLLAVLFLAMLFPTGHLTIAPLGGMRIVLMLLGGLAGVIIVTGSAFAFAKISPAAAVALIIFGQMLLALIADCFGLTGQEPQPIDLRRVAGLLLLAGSIWLLIPHRD</sequence>